<accession>A0A7S3MJN6</accession>
<name>A0A7S3MJN6_9SPIT</name>
<organism evidence="1">
    <name type="scientific">Favella ehrenbergii</name>
    <dbReference type="NCBI Taxonomy" id="182087"/>
    <lineage>
        <taxon>Eukaryota</taxon>
        <taxon>Sar</taxon>
        <taxon>Alveolata</taxon>
        <taxon>Ciliophora</taxon>
        <taxon>Intramacronucleata</taxon>
        <taxon>Spirotrichea</taxon>
        <taxon>Choreotrichia</taxon>
        <taxon>Tintinnida</taxon>
        <taxon>Xystonellidae</taxon>
        <taxon>Favella</taxon>
    </lineage>
</organism>
<sequence length="127" mass="13673">MSRLGVCPEPAMCFLIHEDSSSGPAQVQMSTAAKQFNPFAAGGAAPSFTKDFVPVQQEEPQTAQTGIVSMLSRMGLDVQVDAELGTILIAKFENCDCCHGMINNCRGEICEDLGMCFCVSNSFHQDM</sequence>
<dbReference type="EMBL" id="HBIE01001717">
    <property type="protein sequence ID" value="CAE0305641.1"/>
    <property type="molecule type" value="Transcribed_RNA"/>
</dbReference>
<gene>
    <name evidence="1" type="ORF">FEHR0123_LOCUS546</name>
</gene>
<reference evidence="1" key="1">
    <citation type="submission" date="2021-01" db="EMBL/GenBank/DDBJ databases">
        <authorList>
            <person name="Corre E."/>
            <person name="Pelletier E."/>
            <person name="Niang G."/>
            <person name="Scheremetjew M."/>
            <person name="Finn R."/>
            <person name="Kale V."/>
            <person name="Holt S."/>
            <person name="Cochrane G."/>
            <person name="Meng A."/>
            <person name="Brown T."/>
            <person name="Cohen L."/>
        </authorList>
    </citation>
    <scope>NUCLEOTIDE SEQUENCE</scope>
    <source>
        <strain evidence="1">Fehren 1</strain>
    </source>
</reference>
<protein>
    <submittedName>
        <fullName evidence="1">Uncharacterized protein</fullName>
    </submittedName>
</protein>
<dbReference type="AlphaFoldDB" id="A0A7S3MJN6"/>
<proteinExistence type="predicted"/>
<evidence type="ECO:0000313" key="1">
    <source>
        <dbReference type="EMBL" id="CAE0305641.1"/>
    </source>
</evidence>